<feature type="binding site" evidence="4">
    <location>
        <position position="10"/>
    </location>
    <ligand>
        <name>Mg(2+)</name>
        <dbReference type="ChEBI" id="CHEBI:18420"/>
    </ligand>
</feature>
<evidence type="ECO:0000256" key="2">
    <source>
        <dbReference type="PIRSR" id="PIRSR000915-1"/>
    </source>
</evidence>
<reference evidence="5 6" key="1">
    <citation type="submission" date="2015-03" db="EMBL/GenBank/DDBJ databases">
        <title>Genome Sequence of Kiloniella spongiae MEBiC09566, isolated from a marine sponge.</title>
        <authorList>
            <person name="Shao Z."/>
            <person name="Wang L."/>
            <person name="Li X."/>
        </authorList>
    </citation>
    <scope>NUCLEOTIDE SEQUENCE [LARGE SCALE GENOMIC DNA]</scope>
    <source>
        <strain evidence="5 6">MEBiC09566</strain>
    </source>
</reference>
<dbReference type="RefSeq" id="WP_047762724.1">
    <property type="nucleotide sequence ID" value="NZ_LAQL01000002.1"/>
</dbReference>
<proteinExistence type="inferred from homology"/>
<name>A0A0H2MP98_9PROT</name>
<evidence type="ECO:0000256" key="1">
    <source>
        <dbReference type="PIRNR" id="PIRNR000915"/>
    </source>
</evidence>
<feature type="active site" description="Proton donor" evidence="2">
    <location>
        <position position="12"/>
    </location>
</feature>
<keyword evidence="6" id="KW-1185">Reference proteome</keyword>
<dbReference type="Proteomes" id="UP000035444">
    <property type="component" value="Unassembled WGS sequence"/>
</dbReference>
<dbReference type="SUPFAM" id="SSF56784">
    <property type="entry name" value="HAD-like"/>
    <property type="match status" value="1"/>
</dbReference>
<dbReference type="OrthoDB" id="9810449at2"/>
<feature type="active site" description="Nucleophile" evidence="2">
    <location>
        <position position="10"/>
    </location>
</feature>
<dbReference type="InterPro" id="IPR023214">
    <property type="entry name" value="HAD_sf"/>
</dbReference>
<dbReference type="GO" id="GO:0005737">
    <property type="term" value="C:cytoplasm"/>
    <property type="evidence" value="ECO:0007669"/>
    <property type="project" value="TreeGrafter"/>
</dbReference>
<sequence>MHNISALLFDLDGTVYRGTDAIPGASDFITTLKERNIPFLFVTNRGNRHPSAVADQLVSMGIPCTEDDVLTSAQAVAMGLTPGTKIYCLGEEPLKETLKEAGMVIMESTTDHAVDAVVVSYDRGINYEKLSHALRFIDKGARFIATNTDRLITVEDGILPEAGPLVAAVQAATNKEPEIFGKPEKPIMDAALKRIRKPADQCAIIGDNLFTDILAGHKAGMKSVLILTGVASRKDGEHAEYKPTWIAEDYKDLADILFE</sequence>
<dbReference type="InterPro" id="IPR036412">
    <property type="entry name" value="HAD-like_sf"/>
</dbReference>
<dbReference type="GO" id="GO:0046872">
    <property type="term" value="F:metal ion binding"/>
    <property type="evidence" value="ECO:0007669"/>
    <property type="project" value="UniProtKB-KW"/>
</dbReference>
<comment type="similarity">
    <text evidence="1">Belongs to the HAD-like hydrolase superfamily.</text>
</comment>
<dbReference type="PANTHER" id="PTHR19288:SF46">
    <property type="entry name" value="HALOACID DEHALOGENASE-LIKE HYDROLASE DOMAIN-CONTAINING PROTEIN 2"/>
    <property type="match status" value="1"/>
</dbReference>
<dbReference type="PANTHER" id="PTHR19288">
    <property type="entry name" value="4-NITROPHENYLPHOSPHATASE-RELATED"/>
    <property type="match status" value="1"/>
</dbReference>
<dbReference type="Pfam" id="PF13344">
    <property type="entry name" value="Hydrolase_6"/>
    <property type="match status" value="1"/>
</dbReference>
<accession>A0A0H2MP98</accession>
<evidence type="ECO:0000313" key="5">
    <source>
        <dbReference type="EMBL" id="KLN62602.1"/>
    </source>
</evidence>
<dbReference type="STRING" id="1489064.WH96_03815"/>
<dbReference type="Pfam" id="PF13242">
    <property type="entry name" value="Hydrolase_like"/>
    <property type="match status" value="1"/>
</dbReference>
<keyword evidence="4" id="KW-0460">Magnesium</keyword>
<dbReference type="InterPro" id="IPR006357">
    <property type="entry name" value="HAD-SF_hydro_IIA"/>
</dbReference>
<keyword evidence="4" id="KW-0479">Metal-binding</keyword>
<evidence type="ECO:0000256" key="4">
    <source>
        <dbReference type="PIRSR" id="PIRSR000915-3"/>
    </source>
</evidence>
<evidence type="ECO:0000313" key="6">
    <source>
        <dbReference type="Proteomes" id="UP000035444"/>
    </source>
</evidence>
<evidence type="ECO:0000256" key="3">
    <source>
        <dbReference type="PIRSR" id="PIRSR000915-2"/>
    </source>
</evidence>
<feature type="binding site" evidence="4">
    <location>
        <position position="207"/>
    </location>
    <ligand>
        <name>Mg(2+)</name>
        <dbReference type="ChEBI" id="CHEBI:18420"/>
    </ligand>
</feature>
<gene>
    <name evidence="5" type="ORF">WH96_03815</name>
</gene>
<organism evidence="5 6">
    <name type="scientific">Kiloniella spongiae</name>
    <dbReference type="NCBI Taxonomy" id="1489064"/>
    <lineage>
        <taxon>Bacteria</taxon>
        <taxon>Pseudomonadati</taxon>
        <taxon>Pseudomonadota</taxon>
        <taxon>Alphaproteobacteria</taxon>
        <taxon>Rhodospirillales</taxon>
        <taxon>Kiloniellaceae</taxon>
        <taxon>Kiloniella</taxon>
    </lineage>
</organism>
<dbReference type="PIRSF" id="PIRSF000915">
    <property type="entry name" value="PGP-type_phosphatase"/>
    <property type="match status" value="1"/>
</dbReference>
<dbReference type="AlphaFoldDB" id="A0A0H2MP98"/>
<dbReference type="Gene3D" id="3.40.50.1000">
    <property type="entry name" value="HAD superfamily/HAD-like"/>
    <property type="match status" value="2"/>
</dbReference>
<dbReference type="EMBL" id="LAQL01000002">
    <property type="protein sequence ID" value="KLN62602.1"/>
    <property type="molecule type" value="Genomic_DNA"/>
</dbReference>
<comment type="caution">
    <text evidence="5">The sequence shown here is derived from an EMBL/GenBank/DDBJ whole genome shotgun (WGS) entry which is preliminary data.</text>
</comment>
<dbReference type="GO" id="GO:0016791">
    <property type="term" value="F:phosphatase activity"/>
    <property type="evidence" value="ECO:0007669"/>
    <property type="project" value="TreeGrafter"/>
</dbReference>
<protein>
    <recommendedName>
        <fullName evidence="7">Acid sugar phosphatase</fullName>
    </recommendedName>
</protein>
<dbReference type="NCBIfam" id="TIGR01460">
    <property type="entry name" value="HAD-SF-IIA"/>
    <property type="match status" value="1"/>
</dbReference>
<evidence type="ECO:0008006" key="7">
    <source>
        <dbReference type="Google" id="ProtNLM"/>
    </source>
</evidence>
<feature type="binding site" evidence="4">
    <location>
        <position position="12"/>
    </location>
    <ligand>
        <name>Mg(2+)</name>
        <dbReference type="ChEBI" id="CHEBI:18420"/>
    </ligand>
</feature>
<comment type="cofactor">
    <cofactor evidence="4">
        <name>Mg(2+)</name>
        <dbReference type="ChEBI" id="CHEBI:18420"/>
    </cofactor>
    <text evidence="4">Divalent metal ions. Mg(2+) is the most effective.</text>
</comment>
<feature type="binding site" evidence="3">
    <location>
        <position position="182"/>
    </location>
    <ligand>
        <name>substrate</name>
    </ligand>
</feature>